<dbReference type="GO" id="GO:0012505">
    <property type="term" value="C:endomembrane system"/>
    <property type="evidence" value="ECO:0007669"/>
    <property type="project" value="UniProtKB-SubCell"/>
</dbReference>
<comment type="subcellular location">
    <subcellularLocation>
        <location evidence="2">Endomembrane system</location>
    </subcellularLocation>
    <subcellularLocation>
        <location evidence="1">Membrane</location>
        <topology evidence="1">Single-pass membrane protein</topology>
    </subcellularLocation>
</comment>
<dbReference type="PROSITE" id="PS01209">
    <property type="entry name" value="LDLRA_1"/>
    <property type="match status" value="3"/>
</dbReference>
<feature type="disulfide bond" evidence="10">
    <location>
        <begin position="79"/>
        <end position="91"/>
    </location>
</feature>
<feature type="region of interest" description="Disordered" evidence="11">
    <location>
        <begin position="159"/>
        <end position="184"/>
    </location>
</feature>
<dbReference type="GO" id="GO:0006898">
    <property type="term" value="P:receptor-mediated endocytosis"/>
    <property type="evidence" value="ECO:0007669"/>
    <property type="project" value="TreeGrafter"/>
</dbReference>
<dbReference type="InterPro" id="IPR002172">
    <property type="entry name" value="LDrepeatLR_classA_rpt"/>
</dbReference>
<dbReference type="PRINTS" id="PR00261">
    <property type="entry name" value="LDLRECEPTOR"/>
</dbReference>
<dbReference type="STRING" id="1965070.A0A443QJV9"/>
<dbReference type="SUPFAM" id="SSF57424">
    <property type="entry name" value="LDL receptor-like module"/>
    <property type="match status" value="6"/>
</dbReference>
<evidence type="ECO:0000256" key="7">
    <source>
        <dbReference type="ARBA" id="ARBA00023157"/>
    </source>
</evidence>
<sequence>LIKVLETKKEERINLLYHLVEAQSAIKIPRSIHNPFLLECDKEETLCDDKRRCVPKIRVCDGQQDCIDNSDERDCNNRCPGNNFRCNNGKCIKIGWVCDSMDDCGDSSDESNCLGLEHVPCSYGQYRCKDGPCISYLRVCDEKQDCPKNDDEERCSMLKSRLPNVTPRDNGTESSQSNTEGSHWQFNPHAPYAVKFNSQLANGLRQAINSLNASHSNHAATNSEANRSSGDSVKREPIFFETYEINENLKCKENEFRCADGLRCIPKSERCDGKLDCVDHSDESKCNSGICQYASGKTCAVEQHMCANGQCIQEYWLCDGADDCGDGSDEEPKYPCHSRVCKPDQFRCITGSCINIQWVCDGTKDCPHNEDENRCG</sequence>
<evidence type="ECO:0000256" key="10">
    <source>
        <dbReference type="PROSITE-ProRule" id="PRU00124"/>
    </source>
</evidence>
<feature type="disulfide bond" evidence="10">
    <location>
        <begin position="140"/>
        <end position="155"/>
    </location>
</feature>
<feature type="disulfide bond" evidence="10">
    <location>
        <begin position="360"/>
        <end position="375"/>
    </location>
</feature>
<feature type="disulfide bond" evidence="10">
    <location>
        <begin position="86"/>
        <end position="104"/>
    </location>
</feature>
<keyword evidence="7 10" id="KW-1015">Disulfide bond</keyword>
<reference evidence="12 13" key="1">
    <citation type="journal article" date="2018" name="Gigascience">
        <title>Genomes of trombidid mites reveal novel predicted allergens and laterally-transferred genes associated with secondary metabolism.</title>
        <authorList>
            <person name="Dong X."/>
            <person name="Chaisiri K."/>
            <person name="Xia D."/>
            <person name="Armstrong S.D."/>
            <person name="Fang Y."/>
            <person name="Donnelly M.J."/>
            <person name="Kadowaki T."/>
            <person name="McGarry J.W."/>
            <person name="Darby A.C."/>
            <person name="Makepeace B.L."/>
        </authorList>
    </citation>
    <scope>NUCLEOTIDE SEQUENCE [LARGE SCALE GENOMIC DNA]</scope>
    <source>
        <strain evidence="12">UoL-WK</strain>
    </source>
</reference>
<dbReference type="GO" id="GO:0042562">
    <property type="term" value="F:hormone binding"/>
    <property type="evidence" value="ECO:0007669"/>
    <property type="project" value="TreeGrafter"/>
</dbReference>
<dbReference type="AlphaFoldDB" id="A0A443QJV9"/>
<evidence type="ECO:0000256" key="6">
    <source>
        <dbReference type="ARBA" id="ARBA00023136"/>
    </source>
</evidence>
<keyword evidence="4" id="KW-0677">Repeat</keyword>
<keyword evidence="8 12" id="KW-0675">Receptor</keyword>
<dbReference type="Pfam" id="PF00057">
    <property type="entry name" value="Ldl_recept_a"/>
    <property type="match status" value="6"/>
</dbReference>
<keyword evidence="9" id="KW-0325">Glycoprotein</keyword>
<dbReference type="OrthoDB" id="6482518at2759"/>
<evidence type="ECO:0000256" key="3">
    <source>
        <dbReference type="ARBA" id="ARBA00022692"/>
    </source>
</evidence>
<feature type="disulfide bond" evidence="10">
    <location>
        <begin position="299"/>
        <end position="311"/>
    </location>
</feature>
<feature type="disulfide bond" evidence="10">
    <location>
        <begin position="128"/>
        <end position="146"/>
    </location>
</feature>
<evidence type="ECO:0000313" key="13">
    <source>
        <dbReference type="Proteomes" id="UP000285301"/>
    </source>
</evidence>
<comment type="caution">
    <text evidence="10">Lacks conserved residue(s) required for the propagation of feature annotation.</text>
</comment>
<dbReference type="EMBL" id="NCKU01006674">
    <property type="protein sequence ID" value="RWS03259.1"/>
    <property type="molecule type" value="Genomic_DNA"/>
</dbReference>
<feature type="disulfide bond" evidence="10">
    <location>
        <begin position="60"/>
        <end position="75"/>
    </location>
</feature>
<dbReference type="InterPro" id="IPR036055">
    <property type="entry name" value="LDL_receptor-like_sf"/>
</dbReference>
<protein>
    <submittedName>
        <fullName evidence="12">Low-density lipoprotein receptor-related protein 1B-like protein</fullName>
    </submittedName>
</protein>
<dbReference type="Proteomes" id="UP000285301">
    <property type="component" value="Unassembled WGS sequence"/>
</dbReference>
<dbReference type="InterPro" id="IPR023415">
    <property type="entry name" value="LDLR_class-A_CS"/>
</dbReference>
<dbReference type="PROSITE" id="PS50068">
    <property type="entry name" value="LDLRA_2"/>
    <property type="match status" value="6"/>
</dbReference>
<organism evidence="12 13">
    <name type="scientific">Dinothrombium tinctorium</name>
    <dbReference type="NCBI Taxonomy" id="1965070"/>
    <lineage>
        <taxon>Eukaryota</taxon>
        <taxon>Metazoa</taxon>
        <taxon>Ecdysozoa</taxon>
        <taxon>Arthropoda</taxon>
        <taxon>Chelicerata</taxon>
        <taxon>Arachnida</taxon>
        <taxon>Acari</taxon>
        <taxon>Acariformes</taxon>
        <taxon>Trombidiformes</taxon>
        <taxon>Prostigmata</taxon>
        <taxon>Anystina</taxon>
        <taxon>Parasitengona</taxon>
        <taxon>Trombidioidea</taxon>
        <taxon>Trombidiidae</taxon>
        <taxon>Dinothrombium</taxon>
    </lineage>
</organism>
<feature type="disulfide bond" evidence="10">
    <location>
        <begin position="271"/>
        <end position="286"/>
    </location>
</feature>
<dbReference type="GO" id="GO:0043235">
    <property type="term" value="C:receptor complex"/>
    <property type="evidence" value="ECO:0007669"/>
    <property type="project" value="TreeGrafter"/>
</dbReference>
<gene>
    <name evidence="12" type="ORF">B4U79_07630</name>
</gene>
<dbReference type="GO" id="GO:0016324">
    <property type="term" value="C:apical plasma membrane"/>
    <property type="evidence" value="ECO:0007669"/>
    <property type="project" value="TreeGrafter"/>
</dbReference>
<comment type="caution">
    <text evidence="12">The sequence shown here is derived from an EMBL/GenBank/DDBJ whole genome shotgun (WGS) entry which is preliminary data.</text>
</comment>
<evidence type="ECO:0000256" key="8">
    <source>
        <dbReference type="ARBA" id="ARBA00023170"/>
    </source>
</evidence>
<dbReference type="CDD" id="cd00112">
    <property type="entry name" value="LDLa"/>
    <property type="match status" value="6"/>
</dbReference>
<dbReference type="PANTHER" id="PTHR22722:SF14">
    <property type="entry name" value="MEGALIN, ISOFORM A"/>
    <property type="match status" value="1"/>
</dbReference>
<feature type="non-terminal residue" evidence="12">
    <location>
        <position position="1"/>
    </location>
</feature>
<keyword evidence="12" id="KW-0449">Lipoprotein</keyword>
<feature type="disulfide bond" evidence="10">
    <location>
        <begin position="121"/>
        <end position="133"/>
    </location>
</feature>
<keyword evidence="13" id="KW-1185">Reference proteome</keyword>
<dbReference type="FunFam" id="4.10.400.10:FF:000045">
    <property type="entry name" value="Low-density lipoprotein receptor-related protein 2"/>
    <property type="match status" value="1"/>
</dbReference>
<dbReference type="SMART" id="SM00192">
    <property type="entry name" value="LDLa"/>
    <property type="match status" value="6"/>
</dbReference>
<evidence type="ECO:0000256" key="5">
    <source>
        <dbReference type="ARBA" id="ARBA00022989"/>
    </source>
</evidence>
<feature type="disulfide bond" evidence="10">
    <location>
        <begin position="341"/>
        <end position="353"/>
    </location>
</feature>
<evidence type="ECO:0000256" key="1">
    <source>
        <dbReference type="ARBA" id="ARBA00004167"/>
    </source>
</evidence>
<keyword evidence="6" id="KW-0472">Membrane</keyword>
<feature type="disulfide bond" evidence="10">
    <location>
        <begin position="98"/>
        <end position="113"/>
    </location>
</feature>
<feature type="disulfide bond" evidence="10">
    <location>
        <begin position="306"/>
        <end position="324"/>
    </location>
</feature>
<evidence type="ECO:0000256" key="11">
    <source>
        <dbReference type="SAM" id="MobiDB-lite"/>
    </source>
</evidence>
<accession>A0A443QJV9</accession>
<evidence type="ECO:0000313" key="12">
    <source>
        <dbReference type="EMBL" id="RWS03259.1"/>
    </source>
</evidence>
<feature type="disulfide bond" evidence="10">
    <location>
        <begin position="348"/>
        <end position="366"/>
    </location>
</feature>
<dbReference type="PANTHER" id="PTHR22722">
    <property type="entry name" value="LOW-DENSITY LIPOPROTEIN RECEPTOR-RELATED PROTEIN 2-RELATED"/>
    <property type="match status" value="1"/>
</dbReference>
<keyword evidence="3" id="KW-0812">Transmembrane</keyword>
<evidence type="ECO:0000256" key="4">
    <source>
        <dbReference type="ARBA" id="ARBA00022737"/>
    </source>
</evidence>
<evidence type="ECO:0000256" key="2">
    <source>
        <dbReference type="ARBA" id="ARBA00004308"/>
    </source>
</evidence>
<evidence type="ECO:0000256" key="9">
    <source>
        <dbReference type="ARBA" id="ARBA00023180"/>
    </source>
</evidence>
<feature type="compositionally biased region" description="Polar residues" evidence="11">
    <location>
        <begin position="167"/>
        <end position="184"/>
    </location>
</feature>
<dbReference type="Gene3D" id="4.10.400.10">
    <property type="entry name" value="Low-density Lipoprotein Receptor"/>
    <property type="match status" value="6"/>
</dbReference>
<dbReference type="FunFam" id="4.10.400.10:FF:000011">
    <property type="entry name" value="Low-density lipoprotein receptor-related protein 1"/>
    <property type="match status" value="1"/>
</dbReference>
<keyword evidence="5" id="KW-1133">Transmembrane helix</keyword>
<dbReference type="InterPro" id="IPR051221">
    <property type="entry name" value="LDLR-related"/>
</dbReference>
<proteinExistence type="predicted"/>
<name>A0A443QJV9_9ACAR</name>